<dbReference type="FunFam" id="3.30.200.20:FF:000705">
    <property type="entry name" value="Non-specific serine/threonine protein kinase"/>
    <property type="match status" value="1"/>
</dbReference>
<dbReference type="GO" id="GO:0005524">
    <property type="term" value="F:ATP binding"/>
    <property type="evidence" value="ECO:0007669"/>
    <property type="project" value="UniProtKB-UniRule"/>
</dbReference>
<evidence type="ECO:0000256" key="10">
    <source>
        <dbReference type="ARBA" id="ARBA00022840"/>
    </source>
</evidence>
<dbReference type="CDD" id="cd06614">
    <property type="entry name" value="STKc_PAK"/>
    <property type="match status" value="1"/>
</dbReference>
<dbReference type="EC" id="2.7.11.1" evidence="3"/>
<comment type="similarity">
    <text evidence="2">Belongs to the protein kinase superfamily. STE Ser/Thr protein kinase family. STE20 subfamily.</text>
</comment>
<dbReference type="InterPro" id="IPR008271">
    <property type="entry name" value="Ser/Thr_kinase_AS"/>
</dbReference>
<keyword evidence="6" id="KW-0723">Serine/threonine-protein kinase</keyword>
<dbReference type="InterPro" id="IPR000095">
    <property type="entry name" value="CRIB_dom"/>
</dbReference>
<feature type="region of interest" description="Disordered" evidence="14">
    <location>
        <begin position="1"/>
        <end position="81"/>
    </location>
</feature>
<keyword evidence="9" id="KW-0418">Kinase</keyword>
<evidence type="ECO:0000256" key="5">
    <source>
        <dbReference type="ARBA" id="ARBA00022507"/>
    </source>
</evidence>
<evidence type="ECO:0000256" key="4">
    <source>
        <dbReference type="ARBA" id="ARBA00022490"/>
    </source>
</evidence>
<evidence type="ECO:0000256" key="6">
    <source>
        <dbReference type="ARBA" id="ARBA00022527"/>
    </source>
</evidence>
<feature type="region of interest" description="Disordered" evidence="14">
    <location>
        <begin position="303"/>
        <end position="502"/>
    </location>
</feature>
<evidence type="ECO:0000259" key="15">
    <source>
        <dbReference type="PROSITE" id="PS50011"/>
    </source>
</evidence>
<dbReference type="SUPFAM" id="SSF56112">
    <property type="entry name" value="Protein kinase-like (PK-like)"/>
    <property type="match status" value="1"/>
</dbReference>
<dbReference type="InterPro" id="IPR000719">
    <property type="entry name" value="Prot_kinase_dom"/>
</dbReference>
<feature type="compositionally biased region" description="Polar residues" evidence="14">
    <location>
        <begin position="307"/>
        <end position="331"/>
    </location>
</feature>
<dbReference type="InterPro" id="IPR051931">
    <property type="entry name" value="PAK3-like"/>
</dbReference>
<evidence type="ECO:0000256" key="8">
    <source>
        <dbReference type="ARBA" id="ARBA00022741"/>
    </source>
</evidence>
<comment type="subcellular location">
    <subcellularLocation>
        <location evidence="1">Cytoplasm</location>
    </subcellularLocation>
</comment>
<evidence type="ECO:0000256" key="14">
    <source>
        <dbReference type="SAM" id="MobiDB-lite"/>
    </source>
</evidence>
<comment type="caution">
    <text evidence="16">The sequence shown here is derived from an EMBL/GenBank/DDBJ whole genome shotgun (WGS) entry which is preliminary data.</text>
</comment>
<accession>A0AAV9N2H4</accession>
<comment type="catalytic activity">
    <reaction evidence="12">
        <text>L-seryl-[protein] + ATP = O-phospho-L-seryl-[protein] + ADP + H(+)</text>
        <dbReference type="Rhea" id="RHEA:17989"/>
        <dbReference type="Rhea" id="RHEA-COMP:9863"/>
        <dbReference type="Rhea" id="RHEA-COMP:11604"/>
        <dbReference type="ChEBI" id="CHEBI:15378"/>
        <dbReference type="ChEBI" id="CHEBI:29999"/>
        <dbReference type="ChEBI" id="CHEBI:30616"/>
        <dbReference type="ChEBI" id="CHEBI:83421"/>
        <dbReference type="ChEBI" id="CHEBI:456216"/>
        <dbReference type="EC" id="2.7.11.1"/>
    </reaction>
</comment>
<feature type="compositionally biased region" description="Pro residues" evidence="14">
    <location>
        <begin position="420"/>
        <end position="433"/>
    </location>
</feature>
<name>A0AAV9N2H4_9EURO</name>
<feature type="region of interest" description="Disordered" evidence="14">
    <location>
        <begin position="192"/>
        <end position="223"/>
    </location>
</feature>
<dbReference type="GeneID" id="89974138"/>
<evidence type="ECO:0000256" key="12">
    <source>
        <dbReference type="ARBA" id="ARBA00048679"/>
    </source>
</evidence>
<evidence type="ECO:0000256" key="13">
    <source>
        <dbReference type="PROSITE-ProRule" id="PRU10141"/>
    </source>
</evidence>
<dbReference type="Proteomes" id="UP001358417">
    <property type="component" value="Unassembled WGS sequence"/>
</dbReference>
<sequence>MDSDIHAAGSKRRRATLTKNPPPSAYPASSHSVLRKPQSQATLQRAPSAPSPYRDPRSNDFTSKSARDFHQRTHSSACASSTSSLEHISASHSPVIPTADYFPTTFHTHRSPTSLPLSPQTSDDRHKDLIGAPFDASGLLLSFQTTVAQDEQRQQSSQLNQSTVTSDLRHHPLRNSQTIGPGGITMMEVTPPKSENGILSPKRFSGDGQNSKPPGPLRKKSGFSTFVNNMLGSPRTIKISAPENPMHMIHGLPADWQRILADSGISKNEQEQNPQMMVNIVETYKSNFGGQDDGIWQKFDHAKLSDSPKSSNGSQQSPATPIIGSSPNAYSPITGVISPPASPRFPQNHEGSFENPRAAPPIPNKPPAHVVNKQPVLMMPQRPAPKPPVQNLRDIAPNRPAPPPPLSRDLPLRPSTEQSMPPPITSPPVPSPLPHHEEMRSRSNSKSPAIATAPPRTQPSIQSPVQYQQQQEHAMALAQQAIQSKQLDRSRSQRQIAQGAPEVPPKLLPEMVQITPHVPQVQYGGATDPAIIQAQQQLNKVGPAPGPRPRAKRQQSNIIDVTARLKAICSPGDPTSKYSNLSKIGQGASGGVFMAFENPGRRCVAIKQMNLEQQPKKDLIINEIIVMKDSKHKNVVNFIDSYLHDGELWVVMEYMQGGSLTDVVTFNVMSEGQIAAVCRETLFGLQHLHSKNVIHRDIKSDNILLSERGDIKLTDFGFCAQINDSQNKRTTMVGTPYWMAPEVVTRKEYGRKVDIWSLGIMAIEMIEGEPPYLTESPLRALYLIAKYGTPRIKDEAALTPVFRDFLHFALKVEPEKRASAHDLLHHPFMSCCAPLPSLAPLVQSARESRAAEKANRGN</sequence>
<dbReference type="Gene3D" id="3.30.200.20">
    <property type="entry name" value="Phosphorylase Kinase, domain 1"/>
    <property type="match status" value="1"/>
</dbReference>
<dbReference type="GO" id="GO:0004674">
    <property type="term" value="F:protein serine/threonine kinase activity"/>
    <property type="evidence" value="ECO:0007669"/>
    <property type="project" value="UniProtKB-KW"/>
</dbReference>
<evidence type="ECO:0000256" key="11">
    <source>
        <dbReference type="ARBA" id="ARBA00047899"/>
    </source>
</evidence>
<keyword evidence="8 13" id="KW-0547">Nucleotide-binding</keyword>
<protein>
    <recommendedName>
        <fullName evidence="3">non-specific serine/threonine protein kinase</fullName>
        <ecNumber evidence="3">2.7.11.1</ecNumber>
    </recommendedName>
</protein>
<feature type="compositionally biased region" description="Low complexity" evidence="14">
    <location>
        <begin position="458"/>
        <end position="471"/>
    </location>
</feature>
<keyword evidence="17" id="KW-1185">Reference proteome</keyword>
<dbReference type="Pfam" id="PF00786">
    <property type="entry name" value="PBD"/>
    <property type="match status" value="1"/>
</dbReference>
<proteinExistence type="inferred from homology"/>
<evidence type="ECO:0000313" key="16">
    <source>
        <dbReference type="EMBL" id="KAK5048294.1"/>
    </source>
</evidence>
<dbReference type="Pfam" id="PF00069">
    <property type="entry name" value="Pkinase"/>
    <property type="match status" value="1"/>
</dbReference>
<dbReference type="GO" id="GO:0005737">
    <property type="term" value="C:cytoplasm"/>
    <property type="evidence" value="ECO:0007669"/>
    <property type="project" value="UniProtKB-SubCell"/>
</dbReference>
<evidence type="ECO:0000256" key="9">
    <source>
        <dbReference type="ARBA" id="ARBA00022777"/>
    </source>
</evidence>
<keyword evidence="7" id="KW-0808">Transferase</keyword>
<dbReference type="EMBL" id="JAVRRD010000022">
    <property type="protein sequence ID" value="KAK5048294.1"/>
    <property type="molecule type" value="Genomic_DNA"/>
</dbReference>
<keyword evidence="10 13" id="KW-0067">ATP-binding</keyword>
<dbReference type="Gene3D" id="3.90.810.10">
    <property type="entry name" value="CRIB domain"/>
    <property type="match status" value="1"/>
</dbReference>
<dbReference type="PROSITE" id="PS50011">
    <property type="entry name" value="PROTEIN_KINASE_DOM"/>
    <property type="match status" value="1"/>
</dbReference>
<dbReference type="SMART" id="SM00220">
    <property type="entry name" value="S_TKc"/>
    <property type="match status" value="1"/>
</dbReference>
<dbReference type="PROSITE" id="PS00107">
    <property type="entry name" value="PROTEIN_KINASE_ATP"/>
    <property type="match status" value="1"/>
</dbReference>
<organism evidence="16 17">
    <name type="scientific">Exophiala bonariae</name>
    <dbReference type="NCBI Taxonomy" id="1690606"/>
    <lineage>
        <taxon>Eukaryota</taxon>
        <taxon>Fungi</taxon>
        <taxon>Dikarya</taxon>
        <taxon>Ascomycota</taxon>
        <taxon>Pezizomycotina</taxon>
        <taxon>Eurotiomycetes</taxon>
        <taxon>Chaetothyriomycetidae</taxon>
        <taxon>Chaetothyriales</taxon>
        <taxon>Herpotrichiellaceae</taxon>
        <taxon>Exophiala</taxon>
    </lineage>
</organism>
<evidence type="ECO:0000256" key="1">
    <source>
        <dbReference type="ARBA" id="ARBA00004496"/>
    </source>
</evidence>
<dbReference type="PANTHER" id="PTHR45832">
    <property type="entry name" value="SERINE/THREONINE-PROTEIN KINASE SAMKA-RELATED-RELATED"/>
    <property type="match status" value="1"/>
</dbReference>
<evidence type="ECO:0000256" key="7">
    <source>
        <dbReference type="ARBA" id="ARBA00022679"/>
    </source>
</evidence>
<dbReference type="RefSeq" id="XP_064703752.1">
    <property type="nucleotide sequence ID" value="XM_064849528.1"/>
</dbReference>
<dbReference type="GO" id="GO:0019236">
    <property type="term" value="P:response to pheromone"/>
    <property type="evidence" value="ECO:0007669"/>
    <property type="project" value="UniProtKB-KW"/>
</dbReference>
<dbReference type="Gene3D" id="1.10.510.10">
    <property type="entry name" value="Transferase(Phosphotransferase) domain 1"/>
    <property type="match status" value="1"/>
</dbReference>
<keyword evidence="4" id="KW-0963">Cytoplasm</keyword>
<reference evidence="16 17" key="1">
    <citation type="submission" date="2023-08" db="EMBL/GenBank/DDBJ databases">
        <title>Black Yeasts Isolated from many extreme environments.</title>
        <authorList>
            <person name="Coleine C."/>
            <person name="Stajich J.E."/>
            <person name="Selbmann L."/>
        </authorList>
    </citation>
    <scope>NUCLEOTIDE SEQUENCE [LARGE SCALE GENOMIC DNA]</scope>
    <source>
        <strain evidence="16 17">CCFEE 5792</strain>
    </source>
</reference>
<dbReference type="InterPro" id="IPR011009">
    <property type="entry name" value="Kinase-like_dom_sf"/>
</dbReference>
<dbReference type="PROSITE" id="PS00108">
    <property type="entry name" value="PROTEIN_KINASE_ST"/>
    <property type="match status" value="1"/>
</dbReference>
<gene>
    <name evidence="16" type="ORF">LTR84_005964</name>
</gene>
<dbReference type="InterPro" id="IPR036936">
    <property type="entry name" value="CRIB_dom_sf"/>
</dbReference>
<evidence type="ECO:0000256" key="3">
    <source>
        <dbReference type="ARBA" id="ARBA00012513"/>
    </source>
</evidence>
<dbReference type="PANTHER" id="PTHR45832:SF22">
    <property type="entry name" value="SERINE_THREONINE-PROTEIN KINASE SAMKA-RELATED"/>
    <property type="match status" value="1"/>
</dbReference>
<evidence type="ECO:0000313" key="17">
    <source>
        <dbReference type="Proteomes" id="UP001358417"/>
    </source>
</evidence>
<comment type="catalytic activity">
    <reaction evidence="11">
        <text>L-threonyl-[protein] + ATP = O-phospho-L-threonyl-[protein] + ADP + H(+)</text>
        <dbReference type="Rhea" id="RHEA:46608"/>
        <dbReference type="Rhea" id="RHEA-COMP:11060"/>
        <dbReference type="Rhea" id="RHEA-COMP:11605"/>
        <dbReference type="ChEBI" id="CHEBI:15378"/>
        <dbReference type="ChEBI" id="CHEBI:30013"/>
        <dbReference type="ChEBI" id="CHEBI:30616"/>
        <dbReference type="ChEBI" id="CHEBI:61977"/>
        <dbReference type="ChEBI" id="CHEBI:456216"/>
        <dbReference type="EC" id="2.7.11.1"/>
    </reaction>
</comment>
<keyword evidence="5" id="KW-0589">Pheromone response</keyword>
<evidence type="ECO:0000256" key="2">
    <source>
        <dbReference type="ARBA" id="ARBA00008874"/>
    </source>
</evidence>
<dbReference type="FunFam" id="1.10.510.10:FF:000011">
    <property type="entry name" value="Non-specific serine/threonine protein kinase"/>
    <property type="match status" value="1"/>
</dbReference>
<feature type="binding site" evidence="13">
    <location>
        <position position="607"/>
    </location>
    <ligand>
        <name>ATP</name>
        <dbReference type="ChEBI" id="CHEBI:30616"/>
    </ligand>
</feature>
<dbReference type="AlphaFoldDB" id="A0AAV9N2H4"/>
<feature type="domain" description="Protein kinase" evidence="15">
    <location>
        <begin position="578"/>
        <end position="829"/>
    </location>
</feature>
<dbReference type="InterPro" id="IPR017441">
    <property type="entry name" value="Protein_kinase_ATP_BS"/>
</dbReference>